<proteinExistence type="predicted"/>
<dbReference type="InterPro" id="IPR018170">
    <property type="entry name" value="Aldo/ket_reductase_CS"/>
</dbReference>
<dbReference type="FunCoup" id="A0A0U5JE91">
    <property type="interactions" value="149"/>
</dbReference>
<sequence>MEKRQLGRSTVYISPIILGTWAIGGWMWGRSKDEDSIEAIQSSLTHGVNTIDTAAIYGMGYSEEIVARAIKNKRQDYIIATKGGMRWSGSEGAEPWVQQDRDGKMVTIRKNSKPASLQKECEDSLMRLGTDVLDLYQIHWPDSTTPIEESWQAMVQLKKQGKVRAIGVSNYNLEQLKIAHSIYPVDSIQLPYSLIRRGIEKNILPYCQKNQIAVIVYSPLERGLLTGKVTPKRQFDHDDHRTTSPLFSLENRERVLELLDRIRPIAARHHATISQLIINCTMYMPGITAIIAGARNASQAIENAEAGYLPLTQQERNEIIEVFAQSSFQQMIPI</sequence>
<dbReference type="GO" id="GO:0016491">
    <property type="term" value="F:oxidoreductase activity"/>
    <property type="evidence" value="ECO:0007669"/>
    <property type="project" value="UniProtKB-KW"/>
</dbReference>
<protein>
    <submittedName>
        <fullName evidence="4">Putative aldo/keto reductase</fullName>
    </submittedName>
</protein>
<dbReference type="Pfam" id="PF00248">
    <property type="entry name" value="Aldo_ket_red"/>
    <property type="match status" value="1"/>
</dbReference>
<dbReference type="CDD" id="cd19149">
    <property type="entry name" value="AKR_AKR11B2"/>
    <property type="match status" value="1"/>
</dbReference>
<name>A0A0U5JE91_9BACT</name>
<evidence type="ECO:0000313" key="5">
    <source>
        <dbReference type="Proteomes" id="UP000069902"/>
    </source>
</evidence>
<dbReference type="PROSITE" id="PS00062">
    <property type="entry name" value="ALDOKETO_REDUCTASE_2"/>
    <property type="match status" value="1"/>
</dbReference>
<accession>A0A0U5JE91</accession>
<evidence type="ECO:0000256" key="1">
    <source>
        <dbReference type="ARBA" id="ARBA00023002"/>
    </source>
</evidence>
<reference evidence="5" key="1">
    <citation type="submission" date="2015-09" db="EMBL/GenBank/DDBJ databases">
        <authorList>
            <person name="Bertelli C."/>
        </authorList>
    </citation>
    <scope>NUCLEOTIDE SEQUENCE [LARGE SCALE GENOMIC DNA]</scope>
    <source>
        <strain evidence="5">KNic</strain>
    </source>
</reference>
<gene>
    <name evidence="4" type="ORF">PNK_1086</name>
</gene>
<dbReference type="PANTHER" id="PTHR43364:SF4">
    <property type="entry name" value="NAD(P)-LINKED OXIDOREDUCTASE SUPERFAMILY PROTEIN"/>
    <property type="match status" value="1"/>
</dbReference>
<dbReference type="STRING" id="389348.PNK_1086"/>
<dbReference type="AlphaFoldDB" id="A0A0U5JE91"/>
<dbReference type="GO" id="GO:0005829">
    <property type="term" value="C:cytosol"/>
    <property type="evidence" value="ECO:0007669"/>
    <property type="project" value="TreeGrafter"/>
</dbReference>
<keyword evidence="2" id="KW-0812">Transmembrane</keyword>
<dbReference type="PANTHER" id="PTHR43364">
    <property type="entry name" value="NADH-SPECIFIC METHYLGLYOXAL REDUCTASE-RELATED"/>
    <property type="match status" value="1"/>
</dbReference>
<keyword evidence="5" id="KW-1185">Reference proteome</keyword>
<keyword evidence="2" id="KW-0472">Membrane</keyword>
<dbReference type="EMBL" id="LN879502">
    <property type="protein sequence ID" value="CUI16703.1"/>
    <property type="molecule type" value="Genomic_DNA"/>
</dbReference>
<dbReference type="PATRIC" id="fig|389348.3.peg.1197"/>
<evidence type="ECO:0000256" key="2">
    <source>
        <dbReference type="SAM" id="Phobius"/>
    </source>
</evidence>
<feature type="domain" description="NADP-dependent oxidoreductase" evidence="3">
    <location>
        <begin position="15"/>
        <end position="320"/>
    </location>
</feature>
<keyword evidence="1" id="KW-0560">Oxidoreductase</keyword>
<dbReference type="InParanoid" id="A0A0U5JE91"/>
<feature type="transmembrane region" description="Helical" evidence="2">
    <location>
        <begin position="12"/>
        <end position="29"/>
    </location>
</feature>
<evidence type="ECO:0000313" key="4">
    <source>
        <dbReference type="EMBL" id="CUI16703.1"/>
    </source>
</evidence>
<dbReference type="InterPro" id="IPR036812">
    <property type="entry name" value="NAD(P)_OxRdtase_dom_sf"/>
</dbReference>
<keyword evidence="2" id="KW-1133">Transmembrane helix</keyword>
<organism evidence="4 5">
    <name type="scientific">Candidatus Protochlamydia naegleriophila</name>
    <dbReference type="NCBI Taxonomy" id="389348"/>
    <lineage>
        <taxon>Bacteria</taxon>
        <taxon>Pseudomonadati</taxon>
        <taxon>Chlamydiota</taxon>
        <taxon>Chlamydiia</taxon>
        <taxon>Parachlamydiales</taxon>
        <taxon>Parachlamydiaceae</taxon>
        <taxon>Candidatus Protochlamydia</taxon>
    </lineage>
</organism>
<dbReference type="Proteomes" id="UP000069902">
    <property type="component" value="Chromosome cPNK"/>
</dbReference>
<dbReference type="InterPro" id="IPR050523">
    <property type="entry name" value="AKR_Detox_Biosynth"/>
</dbReference>
<dbReference type="KEGG" id="pnl:PNK_1086"/>
<dbReference type="RefSeq" id="WP_079992817.1">
    <property type="nucleotide sequence ID" value="NZ_LN879502.1"/>
</dbReference>
<evidence type="ECO:0000259" key="3">
    <source>
        <dbReference type="Pfam" id="PF00248"/>
    </source>
</evidence>
<dbReference type="InterPro" id="IPR023210">
    <property type="entry name" value="NADP_OxRdtase_dom"/>
</dbReference>
<dbReference type="SUPFAM" id="SSF51430">
    <property type="entry name" value="NAD(P)-linked oxidoreductase"/>
    <property type="match status" value="1"/>
</dbReference>
<dbReference type="Gene3D" id="3.20.20.100">
    <property type="entry name" value="NADP-dependent oxidoreductase domain"/>
    <property type="match status" value="1"/>
</dbReference>